<keyword evidence="3 4" id="KW-0067">ATP-binding</keyword>
<dbReference type="GO" id="GO:0016874">
    <property type="term" value="F:ligase activity"/>
    <property type="evidence" value="ECO:0007669"/>
    <property type="project" value="UniProtKB-KW"/>
</dbReference>
<keyword evidence="2 4" id="KW-0547">Nucleotide-binding</keyword>
<reference evidence="6 7" key="1">
    <citation type="journal article" date="2015" name="Antonie Van Leeuwenhoek">
        <title>Streptomyces klenkii sp. nov., isolated from deep marine sediment.</title>
        <authorList>
            <person name="Veyisoglu A."/>
            <person name="Sahin N."/>
        </authorList>
    </citation>
    <scope>NUCLEOTIDE SEQUENCE [LARGE SCALE GENOMIC DNA]</scope>
    <source>
        <strain evidence="6 7">KCTC 29202</strain>
    </source>
</reference>
<dbReference type="GO" id="GO:0005524">
    <property type="term" value="F:ATP binding"/>
    <property type="evidence" value="ECO:0007669"/>
    <property type="project" value="UniProtKB-UniRule"/>
</dbReference>
<dbReference type="SUPFAM" id="SSF56059">
    <property type="entry name" value="Glutathione synthetase ATP-binding domain-like"/>
    <property type="match status" value="1"/>
</dbReference>
<dbReference type="PROSITE" id="PS50975">
    <property type="entry name" value="ATP_GRASP"/>
    <property type="match status" value="1"/>
</dbReference>
<keyword evidence="7" id="KW-1185">Reference proteome</keyword>
<gene>
    <name evidence="6" type="ORF">D7231_33780</name>
</gene>
<dbReference type="InterPro" id="IPR052032">
    <property type="entry name" value="ATP-dep_AA_Ligase"/>
</dbReference>
<name>A0A3B0AIA7_9ACTN</name>
<sequence>MTTPIPMRTPTTTPMTWICLLGPSTAGARAIALHGHRLVVLASPGEAVPREVTAHAERVVFCDITDHDATRSVVDRLTAELGPPRLVVSFTEHAQEVSARIATGLGLTSVSPAAAAHARDKAAMRRLLADTPYAWPYAAGTADEVATAVRAEPDGVCWIVKPADGAGSAGVTALESYADLERWHAKVTAGQGPRTQGTAGEQAGAVRYIAEHAATGPEYSVEAVSAAGQHTVLAITAKQTTGSPRFVETGHVVPAPLPEEDGERLKDAVRCVLDRLGIHHGASHTELRLDPVHGPVVIETHTRVGGDCIPELVALATGRDQYDHAIAALLGTEPAQPSAPAAPAAAISFVTPPAPGTLTGLSLTPAHGILRWQFDRVPGADLTELHSSYDRIGYAIALGGTPAEAMRTAAEATAGVQLQVAAPELSL</sequence>
<dbReference type="Gene3D" id="3.30.470.20">
    <property type="entry name" value="ATP-grasp fold, B domain"/>
    <property type="match status" value="1"/>
</dbReference>
<dbReference type="InterPro" id="IPR011761">
    <property type="entry name" value="ATP-grasp"/>
</dbReference>
<feature type="domain" description="ATP-grasp" evidence="5">
    <location>
        <begin position="125"/>
        <end position="330"/>
    </location>
</feature>
<evidence type="ECO:0000256" key="3">
    <source>
        <dbReference type="ARBA" id="ARBA00022840"/>
    </source>
</evidence>
<dbReference type="Proteomes" id="UP000270343">
    <property type="component" value="Unassembled WGS sequence"/>
</dbReference>
<protein>
    <submittedName>
        <fullName evidence="6">ATP-grasp domain-containing protein</fullName>
    </submittedName>
</protein>
<keyword evidence="1" id="KW-0436">Ligase</keyword>
<dbReference type="PANTHER" id="PTHR43585:SF2">
    <property type="entry name" value="ATP-GRASP ENZYME FSQD"/>
    <property type="match status" value="1"/>
</dbReference>
<dbReference type="AlphaFoldDB" id="A0A3B0AIA7"/>
<dbReference type="InterPro" id="IPR040570">
    <property type="entry name" value="LAL_C2"/>
</dbReference>
<evidence type="ECO:0000256" key="4">
    <source>
        <dbReference type="PROSITE-ProRule" id="PRU00409"/>
    </source>
</evidence>
<organism evidence="6 7">
    <name type="scientific">Streptomyces klenkii</name>
    <dbReference type="NCBI Taxonomy" id="1420899"/>
    <lineage>
        <taxon>Bacteria</taxon>
        <taxon>Bacillati</taxon>
        <taxon>Actinomycetota</taxon>
        <taxon>Actinomycetes</taxon>
        <taxon>Kitasatosporales</taxon>
        <taxon>Streptomycetaceae</taxon>
        <taxon>Streptomyces</taxon>
    </lineage>
</organism>
<dbReference type="GO" id="GO:0046872">
    <property type="term" value="F:metal ion binding"/>
    <property type="evidence" value="ECO:0007669"/>
    <property type="project" value="InterPro"/>
</dbReference>
<proteinExistence type="predicted"/>
<evidence type="ECO:0000256" key="1">
    <source>
        <dbReference type="ARBA" id="ARBA00022598"/>
    </source>
</evidence>
<dbReference type="PANTHER" id="PTHR43585">
    <property type="entry name" value="FUMIPYRROLE BIOSYNTHESIS PROTEIN C"/>
    <property type="match status" value="1"/>
</dbReference>
<evidence type="ECO:0000313" key="6">
    <source>
        <dbReference type="EMBL" id="RKN60004.1"/>
    </source>
</evidence>
<dbReference type="Gene3D" id="3.40.50.20">
    <property type="match status" value="1"/>
</dbReference>
<evidence type="ECO:0000313" key="7">
    <source>
        <dbReference type="Proteomes" id="UP000270343"/>
    </source>
</evidence>
<comment type="caution">
    <text evidence="6">The sequence shown here is derived from an EMBL/GenBank/DDBJ whole genome shotgun (WGS) entry which is preliminary data.</text>
</comment>
<evidence type="ECO:0000256" key="2">
    <source>
        <dbReference type="ARBA" id="ARBA00022741"/>
    </source>
</evidence>
<dbReference type="Pfam" id="PF18603">
    <property type="entry name" value="LAL_C2"/>
    <property type="match status" value="1"/>
</dbReference>
<dbReference type="Pfam" id="PF13535">
    <property type="entry name" value="ATP-grasp_4"/>
    <property type="match status" value="1"/>
</dbReference>
<accession>A0A3B0AIA7</accession>
<dbReference type="EMBL" id="RBAM01000035">
    <property type="protein sequence ID" value="RKN60004.1"/>
    <property type="molecule type" value="Genomic_DNA"/>
</dbReference>
<evidence type="ECO:0000259" key="5">
    <source>
        <dbReference type="PROSITE" id="PS50975"/>
    </source>
</evidence>